<dbReference type="AlphaFoldDB" id="A0A162CGC8"/>
<organism evidence="2 3">
    <name type="scientific">Daphnia magna</name>
    <dbReference type="NCBI Taxonomy" id="35525"/>
    <lineage>
        <taxon>Eukaryota</taxon>
        <taxon>Metazoa</taxon>
        <taxon>Ecdysozoa</taxon>
        <taxon>Arthropoda</taxon>
        <taxon>Crustacea</taxon>
        <taxon>Branchiopoda</taxon>
        <taxon>Diplostraca</taxon>
        <taxon>Cladocera</taxon>
        <taxon>Anomopoda</taxon>
        <taxon>Daphniidae</taxon>
        <taxon>Daphnia</taxon>
    </lineage>
</organism>
<feature type="transmembrane region" description="Helical" evidence="1">
    <location>
        <begin position="12"/>
        <end position="31"/>
    </location>
</feature>
<keyword evidence="1" id="KW-0812">Transmembrane</keyword>
<evidence type="ECO:0000313" key="2">
    <source>
        <dbReference type="EMBL" id="KZS15552.1"/>
    </source>
</evidence>
<proteinExistence type="predicted"/>
<reference evidence="2 3" key="1">
    <citation type="submission" date="2016-03" db="EMBL/GenBank/DDBJ databases">
        <title>EvidentialGene: Evidence-directed Construction of Genes on Genomes.</title>
        <authorList>
            <person name="Gilbert D.G."/>
            <person name="Choi J.-H."/>
            <person name="Mockaitis K."/>
            <person name="Colbourne J."/>
            <person name="Pfrender M."/>
        </authorList>
    </citation>
    <scope>NUCLEOTIDE SEQUENCE [LARGE SCALE GENOMIC DNA]</scope>
    <source>
        <strain evidence="2 3">Xinb3</strain>
        <tissue evidence="2">Complete organism</tissue>
    </source>
</reference>
<evidence type="ECO:0000313" key="3">
    <source>
        <dbReference type="Proteomes" id="UP000076858"/>
    </source>
</evidence>
<keyword evidence="3" id="KW-1185">Reference proteome</keyword>
<accession>A0A162CGC8</accession>
<gene>
    <name evidence="2" type="ORF">APZ42_018728</name>
</gene>
<keyword evidence="1" id="KW-0472">Membrane</keyword>
<evidence type="ECO:0000256" key="1">
    <source>
        <dbReference type="SAM" id="Phobius"/>
    </source>
</evidence>
<sequence>MCPATVLRTRERSLPFFFFVAFSSFIIGHHYEEVERWQPERFIGGSRIVF</sequence>
<comment type="caution">
    <text evidence="2">The sequence shown here is derived from an EMBL/GenBank/DDBJ whole genome shotgun (WGS) entry which is preliminary data.</text>
</comment>
<protein>
    <submittedName>
        <fullName evidence="2">Uncharacterized protein</fullName>
    </submittedName>
</protein>
<keyword evidence="1" id="KW-1133">Transmembrane helix</keyword>
<dbReference type="Proteomes" id="UP000076858">
    <property type="component" value="Unassembled WGS sequence"/>
</dbReference>
<name>A0A162CGC8_9CRUS</name>
<dbReference type="EMBL" id="LRGB01000868">
    <property type="protein sequence ID" value="KZS15552.1"/>
    <property type="molecule type" value="Genomic_DNA"/>
</dbReference>